<dbReference type="GO" id="GO:0023052">
    <property type="term" value="P:signaling"/>
    <property type="evidence" value="ECO:0007669"/>
    <property type="project" value="InterPro"/>
</dbReference>
<comment type="similarity">
    <text evidence="1">Belongs to the SAPAP family.</text>
</comment>
<reference evidence="3" key="1">
    <citation type="submission" date="2021-02" db="EMBL/GenBank/DDBJ databases">
        <authorList>
            <person name="Nowell W R."/>
        </authorList>
    </citation>
    <scope>NUCLEOTIDE SEQUENCE</scope>
    <source>
        <strain evidence="3">Ploen Becks lab</strain>
    </source>
</reference>
<dbReference type="AlphaFoldDB" id="A0A813MN66"/>
<dbReference type="PANTHER" id="PTHR12353:SF31">
    <property type="entry name" value="LD44824P"/>
    <property type="match status" value="1"/>
</dbReference>
<evidence type="ECO:0000256" key="1">
    <source>
        <dbReference type="ARBA" id="ARBA00008839"/>
    </source>
</evidence>
<name>A0A813MN66_9BILA</name>
<dbReference type="EMBL" id="CAJNOC010000175">
    <property type="protein sequence ID" value="CAF0722887.1"/>
    <property type="molecule type" value="Genomic_DNA"/>
</dbReference>
<comment type="caution">
    <text evidence="3">The sequence shown here is derived from an EMBL/GenBank/DDBJ whole genome shotgun (WGS) entry which is preliminary data.</text>
</comment>
<sequence>MATYTTYSKSSSSSTSISSSIISNTSKVYINKASIHNHNQFINTPTSRYIKNTLPISYQHNSLKTTCNISRCKPASRYYTSTCTPSESSRLERNYSYIEAMKESKSLPSSSNSSSTSTIESPINENNHLQAHLEEVEIPIEIKLIQNSNSNLSKSRSQSSIFNLFRTTFSPFQIRKWRSKSRDKLLYNSNNQNIENINLKKDSITTTTTTTSTATKPKLQNYSHIYNKNKSNKEFVLPIRSHLSETQKEENNFSYTSSMSSHSNSSESTCSSIYTKPISPKISSPTASTRQLSYLKLTCLLNGYDNNEIRDEKVDTGSVKSIYLKSSKALLNNTERYYDVKSNFTRKYTSNHNSNNKGIRKSDDFGGQVYKTELSVRLNLSNSDECEATKENNDIDLELINKKMQPLDISSNSNNNNNNNDNNENFKEICRQDVDNKTDKIICKNDDDDDVKLNDELKSIKSNDEGNVSVEQKNDSQIVHDGHYFLNLLDKATEHINELCKSYECFVDESSDKYIQNDDVQGQIKTAIGKGQLLINQKFKQFRGLCDKNIREKNDSEPLKEGEFATLDDDLAGFWDMVYLQVEDIDKMFDKLAELKKNNWVIEVKQVAKTAPKKKTTGGPKTTETAASKARAEAARQRIQEMKKKAMLSKNQSQTTQDQITN</sequence>
<keyword evidence="4" id="KW-1185">Reference proteome</keyword>
<feature type="region of interest" description="Disordered" evidence="2">
    <location>
        <begin position="610"/>
        <end position="662"/>
    </location>
</feature>
<dbReference type="PANTHER" id="PTHR12353">
    <property type="entry name" value="DISKS LARGE-ASSOCIATED PROTEIN DAP SAP90/PSD-95-ASSOCIATED PROTEIN"/>
    <property type="match status" value="1"/>
</dbReference>
<organism evidence="3 4">
    <name type="scientific">Brachionus calyciflorus</name>
    <dbReference type="NCBI Taxonomy" id="104777"/>
    <lineage>
        <taxon>Eukaryota</taxon>
        <taxon>Metazoa</taxon>
        <taxon>Spiralia</taxon>
        <taxon>Gnathifera</taxon>
        <taxon>Rotifera</taxon>
        <taxon>Eurotatoria</taxon>
        <taxon>Monogononta</taxon>
        <taxon>Pseudotrocha</taxon>
        <taxon>Ploima</taxon>
        <taxon>Brachionidae</taxon>
        <taxon>Brachionus</taxon>
    </lineage>
</organism>
<feature type="compositionally biased region" description="Basic and acidic residues" evidence="2">
    <location>
        <begin position="630"/>
        <end position="644"/>
    </location>
</feature>
<feature type="region of interest" description="Disordered" evidence="2">
    <location>
        <begin position="102"/>
        <end position="121"/>
    </location>
</feature>
<dbReference type="Proteomes" id="UP000663879">
    <property type="component" value="Unassembled WGS sequence"/>
</dbReference>
<dbReference type="Pfam" id="PF03359">
    <property type="entry name" value="GKAP"/>
    <property type="match status" value="1"/>
</dbReference>
<evidence type="ECO:0000313" key="3">
    <source>
        <dbReference type="EMBL" id="CAF0722887.1"/>
    </source>
</evidence>
<evidence type="ECO:0000256" key="2">
    <source>
        <dbReference type="SAM" id="MobiDB-lite"/>
    </source>
</evidence>
<protein>
    <submittedName>
        <fullName evidence="3">Uncharacterized protein</fullName>
    </submittedName>
</protein>
<dbReference type="GO" id="GO:0060090">
    <property type="term" value="F:molecular adaptor activity"/>
    <property type="evidence" value="ECO:0007669"/>
    <property type="project" value="TreeGrafter"/>
</dbReference>
<proteinExistence type="inferred from homology"/>
<dbReference type="GO" id="GO:0099572">
    <property type="term" value="C:postsynaptic specialization"/>
    <property type="evidence" value="ECO:0007669"/>
    <property type="project" value="TreeGrafter"/>
</dbReference>
<gene>
    <name evidence="3" type="ORF">OXX778_LOCUS2290</name>
</gene>
<dbReference type="GO" id="GO:0098978">
    <property type="term" value="C:glutamatergic synapse"/>
    <property type="evidence" value="ECO:0007669"/>
    <property type="project" value="TreeGrafter"/>
</dbReference>
<accession>A0A813MN66</accession>
<feature type="compositionally biased region" description="Polar residues" evidence="2">
    <location>
        <begin position="649"/>
        <end position="662"/>
    </location>
</feature>
<dbReference type="OrthoDB" id="10023951at2759"/>
<feature type="compositionally biased region" description="Low complexity" evidence="2">
    <location>
        <begin position="106"/>
        <end position="121"/>
    </location>
</feature>
<evidence type="ECO:0000313" key="4">
    <source>
        <dbReference type="Proteomes" id="UP000663879"/>
    </source>
</evidence>
<dbReference type="InterPro" id="IPR005026">
    <property type="entry name" value="SAPAP"/>
</dbReference>
<feature type="compositionally biased region" description="Low complexity" evidence="2">
    <location>
        <begin position="617"/>
        <end position="629"/>
    </location>
</feature>